<gene>
    <name evidence="1" type="ORF">GTP90_01660</name>
</gene>
<dbReference type="AlphaFoldDB" id="A0A845GGL8"/>
<protein>
    <submittedName>
        <fullName evidence="1">Uncharacterized protein</fullName>
    </submittedName>
</protein>
<dbReference type="EMBL" id="WWCX01000001">
    <property type="protein sequence ID" value="MYM92562.1"/>
    <property type="molecule type" value="Genomic_DNA"/>
</dbReference>
<accession>A0A845GGL8</accession>
<dbReference type="Proteomes" id="UP000447355">
    <property type="component" value="Unassembled WGS sequence"/>
</dbReference>
<name>A0A845GGL8_9BURK</name>
<sequence length="79" mass="9380">MRSVLDTLKDIEEMERCLHREADVCYAKHFFANLFEDAFKRVDSDLSGAAAVMRALEPKRKELVDLLRLITKEKWYEHH</sequence>
<evidence type="ECO:0000313" key="1">
    <source>
        <dbReference type="EMBL" id="MYM92562.1"/>
    </source>
</evidence>
<reference evidence="1" key="1">
    <citation type="submission" date="2019-12" db="EMBL/GenBank/DDBJ databases">
        <title>Novel species isolated from a subtropical stream in China.</title>
        <authorList>
            <person name="Lu H."/>
        </authorList>
    </citation>
    <scope>NUCLEOTIDE SEQUENCE [LARGE SCALE GENOMIC DNA]</scope>
    <source>
        <strain evidence="1">FT81W</strain>
    </source>
</reference>
<proteinExistence type="predicted"/>
<organism evidence="1 2">
    <name type="scientific">Duganella vulcania</name>
    <dbReference type="NCBI Taxonomy" id="2692166"/>
    <lineage>
        <taxon>Bacteria</taxon>
        <taxon>Pseudomonadati</taxon>
        <taxon>Pseudomonadota</taxon>
        <taxon>Betaproteobacteria</taxon>
        <taxon>Burkholderiales</taxon>
        <taxon>Oxalobacteraceae</taxon>
        <taxon>Telluria group</taxon>
        <taxon>Duganella</taxon>
    </lineage>
</organism>
<comment type="caution">
    <text evidence="1">The sequence shown here is derived from an EMBL/GenBank/DDBJ whole genome shotgun (WGS) entry which is preliminary data.</text>
</comment>
<evidence type="ECO:0000313" key="2">
    <source>
        <dbReference type="Proteomes" id="UP000447355"/>
    </source>
</evidence>
<dbReference type="RefSeq" id="WP_161081823.1">
    <property type="nucleotide sequence ID" value="NZ_WWCX01000001.1"/>
</dbReference>